<evidence type="ECO:0000259" key="2">
    <source>
        <dbReference type="Pfam" id="PF23411"/>
    </source>
</evidence>
<organism evidence="5">
    <name type="scientific">Onchocerca flexuosa</name>
    <dbReference type="NCBI Taxonomy" id="387005"/>
    <lineage>
        <taxon>Eukaryota</taxon>
        <taxon>Metazoa</taxon>
        <taxon>Ecdysozoa</taxon>
        <taxon>Nematoda</taxon>
        <taxon>Chromadorea</taxon>
        <taxon>Rhabditida</taxon>
        <taxon>Spirurina</taxon>
        <taxon>Spiruromorpha</taxon>
        <taxon>Filarioidea</taxon>
        <taxon>Onchocercidae</taxon>
        <taxon>Onchocerca</taxon>
    </lineage>
</organism>
<dbReference type="InterPro" id="IPR057780">
    <property type="entry name" value="Beta-prop_Vps41"/>
</dbReference>
<dbReference type="Pfam" id="PF23411">
    <property type="entry name" value="Beta-prop_Vps41"/>
    <property type="match status" value="1"/>
</dbReference>
<dbReference type="EMBL" id="UZAJ01017162">
    <property type="protein sequence ID" value="VDO78344.1"/>
    <property type="molecule type" value="Genomic_DNA"/>
</dbReference>
<reference evidence="3 4" key="2">
    <citation type="submission" date="2018-11" db="EMBL/GenBank/DDBJ databases">
        <authorList>
            <consortium name="Pathogen Informatics"/>
        </authorList>
    </citation>
    <scope>NUCLEOTIDE SEQUENCE [LARGE SCALE GENOMIC DNA]</scope>
</reference>
<dbReference type="Proteomes" id="UP000267606">
    <property type="component" value="Unassembled WGS sequence"/>
</dbReference>
<evidence type="ECO:0000313" key="3">
    <source>
        <dbReference type="EMBL" id="VDO78344.1"/>
    </source>
</evidence>
<feature type="compositionally biased region" description="Basic and acidic residues" evidence="1">
    <location>
        <begin position="14"/>
        <end position="25"/>
    </location>
</feature>
<name>A0A183HW14_9BILA</name>
<evidence type="ECO:0000313" key="4">
    <source>
        <dbReference type="Proteomes" id="UP000267606"/>
    </source>
</evidence>
<accession>A0A183HW14</accession>
<evidence type="ECO:0000313" key="5">
    <source>
        <dbReference type="WBParaSite" id="OFLC_0001167601-mRNA-1"/>
    </source>
</evidence>
<gene>
    <name evidence="3" type="ORF">OFLC_LOCUS11674</name>
</gene>
<dbReference type="AlphaFoldDB" id="A0A183HW14"/>
<sequence>MQKEQIDTDVAQNGEKEIEEAKDMMESDTEEALLEPRFKYSRILNNVPEILRKDMATCMAIHDKFAAVGSRSGTVYIFDHFGSLHPENVRFDSFLPYLMR</sequence>
<feature type="domain" description="Vps41 beta-propeller" evidence="2">
    <location>
        <begin position="39"/>
        <end position="82"/>
    </location>
</feature>
<dbReference type="WBParaSite" id="OFLC_0001167601-mRNA-1">
    <property type="protein sequence ID" value="OFLC_0001167601-mRNA-1"/>
    <property type="gene ID" value="OFLC_0001167601"/>
</dbReference>
<evidence type="ECO:0000256" key="1">
    <source>
        <dbReference type="SAM" id="MobiDB-lite"/>
    </source>
</evidence>
<proteinExistence type="predicted"/>
<protein>
    <submittedName>
        <fullName evidence="5">CRAL-TRIO domain-containing protein</fullName>
    </submittedName>
</protein>
<keyword evidence="4" id="KW-1185">Reference proteome</keyword>
<dbReference type="STRING" id="387005.A0A183HW14"/>
<feature type="region of interest" description="Disordered" evidence="1">
    <location>
        <begin position="1"/>
        <end position="27"/>
    </location>
</feature>
<reference evidence="5" key="1">
    <citation type="submission" date="2016-06" db="UniProtKB">
        <authorList>
            <consortium name="WormBaseParasite"/>
        </authorList>
    </citation>
    <scope>IDENTIFICATION</scope>
</reference>